<feature type="domain" description="DUF5658" evidence="3">
    <location>
        <begin position="67"/>
        <end position="156"/>
    </location>
</feature>
<name>A0A1U7CYY6_9BACT</name>
<sequence>MEEGCVLETNAEPGDRRGGTRRQRPTGPLDAFRLGGRRARVRREEDKGDIYFLDRFPARTLALVVGVLGLTLLDGVLTIELLDTNSEEVNPLMRRLLEYGPLWFLLGKYVLTAVGLPFLVVFQDYRLFATGFRVRFLLPIFLSLYVVLVAYQLHLLDLGHLRADPGGP</sequence>
<protein>
    <recommendedName>
        <fullName evidence="3">DUF5658 domain-containing protein</fullName>
    </recommendedName>
</protein>
<keyword evidence="2" id="KW-1133">Transmembrane helix</keyword>
<reference evidence="5" key="1">
    <citation type="submission" date="2016-12" db="EMBL/GenBank/DDBJ databases">
        <title>Comparative genomics of four Isosphaeraceae planctomycetes: a common pool of plasmids and glycoside hydrolase genes.</title>
        <authorList>
            <person name="Ivanova A."/>
        </authorList>
    </citation>
    <scope>NUCLEOTIDE SEQUENCE [LARGE SCALE GENOMIC DNA]</scope>
    <source>
        <strain evidence="5">PX4</strain>
    </source>
</reference>
<evidence type="ECO:0000256" key="1">
    <source>
        <dbReference type="SAM" id="MobiDB-lite"/>
    </source>
</evidence>
<evidence type="ECO:0000259" key="3">
    <source>
        <dbReference type="Pfam" id="PF18902"/>
    </source>
</evidence>
<dbReference type="AlphaFoldDB" id="A0A1U7CYY6"/>
<keyword evidence="2" id="KW-0812">Transmembrane</keyword>
<dbReference type="Proteomes" id="UP000186309">
    <property type="component" value="Chromosome"/>
</dbReference>
<feature type="region of interest" description="Disordered" evidence="1">
    <location>
        <begin position="1"/>
        <end position="26"/>
    </location>
</feature>
<feature type="transmembrane region" description="Helical" evidence="2">
    <location>
        <begin position="134"/>
        <end position="153"/>
    </location>
</feature>
<keyword evidence="2" id="KW-0472">Membrane</keyword>
<gene>
    <name evidence="4" type="ORF">BSF38_05723</name>
</gene>
<dbReference type="KEGG" id="pbor:BSF38_05723"/>
<dbReference type="InterPro" id="IPR043717">
    <property type="entry name" value="DUF5658"/>
</dbReference>
<dbReference type="Pfam" id="PF18902">
    <property type="entry name" value="DUF5658"/>
    <property type="match status" value="1"/>
</dbReference>
<dbReference type="EMBL" id="CP019082">
    <property type="protein sequence ID" value="APW64131.1"/>
    <property type="molecule type" value="Genomic_DNA"/>
</dbReference>
<evidence type="ECO:0000313" key="4">
    <source>
        <dbReference type="EMBL" id="APW64131.1"/>
    </source>
</evidence>
<evidence type="ECO:0000313" key="5">
    <source>
        <dbReference type="Proteomes" id="UP000186309"/>
    </source>
</evidence>
<evidence type="ECO:0000256" key="2">
    <source>
        <dbReference type="SAM" id="Phobius"/>
    </source>
</evidence>
<accession>A0A1U7CYY6</accession>
<proteinExistence type="predicted"/>
<feature type="transmembrane region" description="Helical" evidence="2">
    <location>
        <begin position="102"/>
        <end position="122"/>
    </location>
</feature>
<dbReference type="STRING" id="1387353.BSF38_05723"/>
<feature type="transmembrane region" description="Helical" evidence="2">
    <location>
        <begin position="61"/>
        <end position="82"/>
    </location>
</feature>
<organism evidence="4 5">
    <name type="scientific">Paludisphaera borealis</name>
    <dbReference type="NCBI Taxonomy" id="1387353"/>
    <lineage>
        <taxon>Bacteria</taxon>
        <taxon>Pseudomonadati</taxon>
        <taxon>Planctomycetota</taxon>
        <taxon>Planctomycetia</taxon>
        <taxon>Isosphaerales</taxon>
        <taxon>Isosphaeraceae</taxon>
        <taxon>Paludisphaera</taxon>
    </lineage>
</organism>
<keyword evidence="5" id="KW-1185">Reference proteome</keyword>